<evidence type="ECO:0008006" key="6">
    <source>
        <dbReference type="Google" id="ProtNLM"/>
    </source>
</evidence>
<evidence type="ECO:0000256" key="1">
    <source>
        <dbReference type="SAM" id="SignalP"/>
    </source>
</evidence>
<dbReference type="GO" id="GO:0048019">
    <property type="term" value="F:receptor antagonist activity"/>
    <property type="evidence" value="ECO:0007669"/>
    <property type="project" value="InterPro"/>
</dbReference>
<proteinExistence type="predicted"/>
<dbReference type="SUPFAM" id="SSF47045">
    <property type="entry name" value="RAP domain-like"/>
    <property type="match status" value="3"/>
</dbReference>
<feature type="signal peptide" evidence="1">
    <location>
        <begin position="1"/>
        <end position="22"/>
    </location>
</feature>
<dbReference type="PANTHER" id="PTHR16560:SF2">
    <property type="entry name" value="ALPHA-2-MACROGLOBULIN RECEPTOR-ASSOCIATED PROTEIN"/>
    <property type="match status" value="1"/>
</dbReference>
<dbReference type="InterPro" id="IPR038003">
    <property type="entry name" value="A2-macroglobuin_RAP"/>
</dbReference>
<keyword evidence="1" id="KW-0732">Signal</keyword>
<gene>
    <name evidence="4" type="ORF">MELIAE_LOCUS5411</name>
</gene>
<dbReference type="InterPro" id="IPR037999">
    <property type="entry name" value="RAP_D3"/>
</dbReference>
<dbReference type="Proteomes" id="UP001154078">
    <property type="component" value="Chromosome 3"/>
</dbReference>
<dbReference type="GO" id="GO:0008201">
    <property type="term" value="F:heparin binding"/>
    <property type="evidence" value="ECO:0007669"/>
    <property type="project" value="InterPro"/>
</dbReference>
<accession>A0A9P0AZX8</accession>
<dbReference type="CDD" id="cd14808">
    <property type="entry name" value="RAP_D3"/>
    <property type="match status" value="1"/>
</dbReference>
<protein>
    <recommendedName>
        <fullName evidence="6">Alpha-2-macroglobulin receptor-associated protein</fullName>
    </recommendedName>
</protein>
<feature type="chain" id="PRO_5040136477" description="Alpha-2-macroglobulin receptor-associated protein" evidence="1">
    <location>
        <begin position="23"/>
        <end position="371"/>
    </location>
</feature>
<evidence type="ECO:0000313" key="5">
    <source>
        <dbReference type="Proteomes" id="UP001154078"/>
    </source>
</evidence>
<evidence type="ECO:0000259" key="2">
    <source>
        <dbReference type="Pfam" id="PF06400"/>
    </source>
</evidence>
<dbReference type="EMBL" id="OV121134">
    <property type="protein sequence ID" value="CAH0553413.1"/>
    <property type="molecule type" value="Genomic_DNA"/>
</dbReference>
<evidence type="ECO:0000259" key="3">
    <source>
        <dbReference type="Pfam" id="PF06401"/>
    </source>
</evidence>
<dbReference type="InterPro" id="IPR010483">
    <property type="entry name" value="Alpha_2_MRAP_C"/>
</dbReference>
<keyword evidence="5" id="KW-1185">Reference proteome</keyword>
<name>A0A9P0AZX8_BRAAE</name>
<reference evidence="4" key="1">
    <citation type="submission" date="2021-12" db="EMBL/GenBank/DDBJ databases">
        <authorList>
            <person name="King R."/>
        </authorList>
    </citation>
    <scope>NUCLEOTIDE SEQUENCE</scope>
</reference>
<dbReference type="PANTHER" id="PTHR16560">
    <property type="entry name" value="ALPHA-2-MACROGLOBULIN RECEPTOR-ASSOCIATED PROTEIN"/>
    <property type="match status" value="1"/>
</dbReference>
<dbReference type="GO" id="GO:0050750">
    <property type="term" value="F:low-density lipoprotein particle receptor binding"/>
    <property type="evidence" value="ECO:0007669"/>
    <property type="project" value="InterPro"/>
</dbReference>
<feature type="domain" description="Alpha-2-macroglobulin receptor-associated protein" evidence="2">
    <location>
        <begin position="10"/>
        <end position="137"/>
    </location>
</feature>
<dbReference type="AlphaFoldDB" id="A0A9P0AZX8"/>
<dbReference type="InterPro" id="IPR036744">
    <property type="entry name" value="RAP_sf"/>
</dbReference>
<organism evidence="4 5">
    <name type="scientific">Brassicogethes aeneus</name>
    <name type="common">Rape pollen beetle</name>
    <name type="synonym">Meligethes aeneus</name>
    <dbReference type="NCBI Taxonomy" id="1431903"/>
    <lineage>
        <taxon>Eukaryota</taxon>
        <taxon>Metazoa</taxon>
        <taxon>Ecdysozoa</taxon>
        <taxon>Arthropoda</taxon>
        <taxon>Hexapoda</taxon>
        <taxon>Insecta</taxon>
        <taxon>Pterygota</taxon>
        <taxon>Neoptera</taxon>
        <taxon>Endopterygota</taxon>
        <taxon>Coleoptera</taxon>
        <taxon>Polyphaga</taxon>
        <taxon>Cucujiformia</taxon>
        <taxon>Nitidulidae</taxon>
        <taxon>Meligethinae</taxon>
        <taxon>Brassicogethes</taxon>
    </lineage>
</organism>
<dbReference type="OrthoDB" id="5817428at2759"/>
<feature type="domain" description="Alpha-2-macroglobulin RAP C-terminal" evidence="3">
    <location>
        <begin position="158"/>
        <end position="371"/>
    </location>
</feature>
<dbReference type="Pfam" id="PF06401">
    <property type="entry name" value="Alpha-2-MRAP_C"/>
    <property type="match status" value="1"/>
</dbReference>
<dbReference type="GO" id="GO:0048259">
    <property type="term" value="P:regulation of receptor-mediated endocytosis"/>
    <property type="evidence" value="ECO:0007669"/>
    <property type="project" value="TreeGrafter"/>
</dbReference>
<dbReference type="InterPro" id="IPR009066">
    <property type="entry name" value="MG_RAP_rcpt_1"/>
</dbReference>
<dbReference type="GO" id="GO:0005783">
    <property type="term" value="C:endoplasmic reticulum"/>
    <property type="evidence" value="ECO:0007669"/>
    <property type="project" value="InterPro"/>
</dbReference>
<evidence type="ECO:0000313" key="4">
    <source>
        <dbReference type="EMBL" id="CAH0553413.1"/>
    </source>
</evidence>
<dbReference type="Pfam" id="PF06400">
    <property type="entry name" value="Alpha-2-MRAP_N"/>
    <property type="match status" value="1"/>
</dbReference>
<sequence>MNIFNGSAILLLILHLLVCIEAHNKYSENANKPKEEDNADEVVLDLRPSSLKHLDRPFRMAKLNLLWTKAVVRLSEPKLRSLFGELQLHDKEEITWKHLRAEGKDKDGLKEAELRKKLLAIMANYELSDQTEDVHNPEKVKPYRPLNEAGDKHINKSLFKDKKLNKLWLKAEIAGFTAEELQALKEEFDHHQDKIDQYYSLLDDVRGNEVNHDENSVDDELDKFNQIDQKEEEPPKKDYIDKVNLLRENNKQIKDGYDHLHVLAAKGPASREFVEPKVNGLWKIAVESNFSHSELESLRIELKHYENRLLKLRHIQAEHALTEAKHKGKIPAGDKQYAHSVVAETIKKQARKVEKIHLELETRIMQKHIEL</sequence>
<dbReference type="Gene3D" id="1.20.81.10">
    <property type="entry name" value="RAP domain"/>
    <property type="match status" value="3"/>
</dbReference>